<accession>A0ABW4EX86</accession>
<feature type="transmembrane region" description="Helical" evidence="1">
    <location>
        <begin position="161"/>
        <end position="179"/>
    </location>
</feature>
<protein>
    <submittedName>
        <fullName evidence="3">Tripartite tricarboxylate transporter permease</fullName>
    </submittedName>
</protein>
<feature type="transmembrane region" description="Helical" evidence="1">
    <location>
        <begin position="250"/>
        <end position="273"/>
    </location>
</feature>
<feature type="transmembrane region" description="Helical" evidence="1">
    <location>
        <begin position="185"/>
        <end position="207"/>
    </location>
</feature>
<feature type="transmembrane region" description="Helical" evidence="1">
    <location>
        <begin position="41"/>
        <end position="62"/>
    </location>
</feature>
<feature type="transmembrane region" description="Helical" evidence="1">
    <location>
        <begin position="436"/>
        <end position="458"/>
    </location>
</feature>
<keyword evidence="1" id="KW-1133">Transmembrane helix</keyword>
<feature type="transmembrane region" description="Helical" evidence="1">
    <location>
        <begin position="355"/>
        <end position="376"/>
    </location>
</feature>
<evidence type="ECO:0000256" key="1">
    <source>
        <dbReference type="SAM" id="Phobius"/>
    </source>
</evidence>
<keyword evidence="4" id="KW-1185">Reference proteome</keyword>
<evidence type="ECO:0000313" key="4">
    <source>
        <dbReference type="Proteomes" id="UP001597114"/>
    </source>
</evidence>
<proteinExistence type="predicted"/>
<sequence>MTSLLPDIAWAIGAGLVAAVFFSAIGVIGGTDETGTIVPPTLLIILLGVPPSGVIAFFLAAVMAKHMTHAIPTTLLGIPGDTMAVPLMDEAAQLRRLGVPHIALHKILAGGLVASFIAVPVAVGVAALIAPFSDAVASAAPWLFLVAALLIAYFSPARWAGVAALAPFVVLVLAANALATQYHGHLSAAFFLGIATGPMIFDLLASLSPPMRERMRRTIPQTVRLAPDSAESRGWFPNPFRVLDGTQLRWLVGAAAVTSATFVFSPVATTVAVGEFVKARIPNSYHRLTTALAVRNGVTQATYLGETLIPLVAFGLPLSPLGASVAAPLFNAPPRFTVDQQTGRVENLHTLLAPWQFLVFGLIAMAVAASISYPFAMRYAHSAARWVTRRISHETVVATFTALLLVISVWEGGLLGLAVALTISVVSGALIRLLRVPAGVLFMGYYVATLSVPALLTLA</sequence>
<dbReference type="EMBL" id="JBHUCO010000015">
    <property type="protein sequence ID" value="MFD1519137.1"/>
    <property type="molecule type" value="Genomic_DNA"/>
</dbReference>
<dbReference type="InterPro" id="IPR002823">
    <property type="entry name" value="DUF112_TM"/>
</dbReference>
<name>A0ABW4EX86_9PSEU</name>
<keyword evidence="1" id="KW-0472">Membrane</keyword>
<keyword evidence="1" id="KW-0812">Transmembrane</keyword>
<feature type="transmembrane region" description="Helical" evidence="1">
    <location>
        <begin position="7"/>
        <end position="29"/>
    </location>
</feature>
<feature type="domain" description="DUF112" evidence="2">
    <location>
        <begin position="16"/>
        <end position="438"/>
    </location>
</feature>
<comment type="caution">
    <text evidence="3">The sequence shown here is derived from an EMBL/GenBank/DDBJ whole genome shotgun (WGS) entry which is preliminary data.</text>
</comment>
<feature type="transmembrane region" description="Helical" evidence="1">
    <location>
        <begin position="397"/>
        <end position="430"/>
    </location>
</feature>
<dbReference type="Proteomes" id="UP001597114">
    <property type="component" value="Unassembled WGS sequence"/>
</dbReference>
<feature type="transmembrane region" description="Helical" evidence="1">
    <location>
        <begin position="107"/>
        <end position="129"/>
    </location>
</feature>
<organism evidence="3 4">
    <name type="scientific">Pseudonocardia yunnanensis</name>
    <dbReference type="NCBI Taxonomy" id="58107"/>
    <lineage>
        <taxon>Bacteria</taxon>
        <taxon>Bacillati</taxon>
        <taxon>Actinomycetota</taxon>
        <taxon>Actinomycetes</taxon>
        <taxon>Pseudonocardiales</taxon>
        <taxon>Pseudonocardiaceae</taxon>
        <taxon>Pseudonocardia</taxon>
    </lineage>
</organism>
<evidence type="ECO:0000313" key="3">
    <source>
        <dbReference type="EMBL" id="MFD1519137.1"/>
    </source>
</evidence>
<feature type="transmembrane region" description="Helical" evidence="1">
    <location>
        <begin position="135"/>
        <end position="154"/>
    </location>
</feature>
<reference evidence="4" key="1">
    <citation type="journal article" date="2019" name="Int. J. Syst. Evol. Microbiol.">
        <title>The Global Catalogue of Microorganisms (GCM) 10K type strain sequencing project: providing services to taxonomists for standard genome sequencing and annotation.</title>
        <authorList>
            <consortium name="The Broad Institute Genomics Platform"/>
            <consortium name="The Broad Institute Genome Sequencing Center for Infectious Disease"/>
            <person name="Wu L."/>
            <person name="Ma J."/>
        </authorList>
    </citation>
    <scope>NUCLEOTIDE SEQUENCE [LARGE SCALE GENOMIC DNA]</scope>
    <source>
        <strain evidence="4">CCM 7043</strain>
    </source>
</reference>
<dbReference type="Pfam" id="PF01970">
    <property type="entry name" value="TctA"/>
    <property type="match status" value="1"/>
</dbReference>
<evidence type="ECO:0000259" key="2">
    <source>
        <dbReference type="Pfam" id="PF01970"/>
    </source>
</evidence>
<gene>
    <name evidence="3" type="ORF">ACFSJD_16705</name>
</gene>
<dbReference type="RefSeq" id="WP_344718643.1">
    <property type="nucleotide sequence ID" value="NZ_BAAAUS010000001.1"/>
</dbReference>